<evidence type="ECO:0000256" key="1">
    <source>
        <dbReference type="SAM" id="Phobius"/>
    </source>
</evidence>
<dbReference type="AlphaFoldDB" id="B6THI1"/>
<feature type="transmembrane region" description="Helical" evidence="1">
    <location>
        <begin position="71"/>
        <end position="90"/>
    </location>
</feature>
<protein>
    <submittedName>
        <fullName evidence="2">Uncharacterized protein</fullName>
    </submittedName>
</protein>
<keyword evidence="1" id="KW-1133">Transmembrane helix</keyword>
<dbReference type="HOGENOM" id="CLU_2323866_0_0_1"/>
<reference evidence="2" key="1">
    <citation type="journal article" date="2009" name="Plant Mol. Biol.">
        <title>Insights into corn genes derived from large-scale cDNA sequencing.</title>
        <authorList>
            <person name="Alexandrov N.N."/>
            <person name="Brover V.V."/>
            <person name="Freidin S."/>
            <person name="Troukhan M.E."/>
            <person name="Tatarinova T.V."/>
            <person name="Zhang H."/>
            <person name="Swaller T.J."/>
            <person name="Lu Y.P."/>
            <person name="Bouck J."/>
            <person name="Flavell R.B."/>
            <person name="Feldmann K.A."/>
        </authorList>
    </citation>
    <scope>NUCLEOTIDE SEQUENCE</scope>
</reference>
<accession>B6THI1</accession>
<keyword evidence="1" id="KW-0812">Transmembrane</keyword>
<dbReference type="EMBL" id="EU964446">
    <property type="protein sequence ID" value="ACG36564.1"/>
    <property type="molecule type" value="mRNA"/>
</dbReference>
<dbReference type="GeneID" id="100276751"/>
<proteinExistence type="evidence at transcript level"/>
<sequence length="99" mass="11330">MLTTFACKIHGAMRLIYMLYGHVKLLKKLWRVIGCAVLNSTRKTSKHVLHYELMVPKKCLCQAVRKSTIDIILSCLISLSIDIILCYLVKLETMTLSFV</sequence>
<keyword evidence="1" id="KW-0472">Membrane</keyword>
<organism evidence="2">
    <name type="scientific">Zea mays</name>
    <name type="common">Maize</name>
    <dbReference type="NCBI Taxonomy" id="4577"/>
    <lineage>
        <taxon>Eukaryota</taxon>
        <taxon>Viridiplantae</taxon>
        <taxon>Streptophyta</taxon>
        <taxon>Embryophyta</taxon>
        <taxon>Tracheophyta</taxon>
        <taxon>Spermatophyta</taxon>
        <taxon>Magnoliopsida</taxon>
        <taxon>Liliopsida</taxon>
        <taxon>Poales</taxon>
        <taxon>Poaceae</taxon>
        <taxon>PACMAD clade</taxon>
        <taxon>Panicoideae</taxon>
        <taxon>Andropogonodae</taxon>
        <taxon>Andropogoneae</taxon>
        <taxon>Tripsacinae</taxon>
        <taxon>Zea</taxon>
    </lineage>
</organism>
<name>B6THI1_MAIZE</name>
<evidence type="ECO:0000313" key="2">
    <source>
        <dbReference type="EMBL" id="ACG36564.1"/>
    </source>
</evidence>
<dbReference type="KEGG" id="zma:100276751"/>